<evidence type="ECO:0008006" key="3">
    <source>
        <dbReference type="Google" id="ProtNLM"/>
    </source>
</evidence>
<proteinExistence type="predicted"/>
<dbReference type="Proteomes" id="UP001500751">
    <property type="component" value="Unassembled WGS sequence"/>
</dbReference>
<dbReference type="EMBL" id="BAAAQN010000029">
    <property type="protein sequence ID" value="GAA2040210.1"/>
    <property type="molecule type" value="Genomic_DNA"/>
</dbReference>
<name>A0ABP5G6M8_9ACTN</name>
<gene>
    <name evidence="1" type="ORF">GCM10009839_47870</name>
</gene>
<comment type="caution">
    <text evidence="1">The sequence shown here is derived from an EMBL/GenBank/DDBJ whole genome shotgun (WGS) entry which is preliminary data.</text>
</comment>
<protein>
    <recommendedName>
        <fullName evidence="3">Aminoglycoside phosphotransferase domain-containing protein</fullName>
    </recommendedName>
</protein>
<sequence length="527" mass="57990">MTDRIDDALRKGLSAAAAQALSEWAAINDLHYWLDRWLDNGRSGAVVAVVNETDNHSRTARKVIMKIAAAPVAGLDRIEYARHRKAIKEAPDFAAEHLSTPVGQPVRVGDGTWITFQTVAGDTFDELQVLAVLLRRLVHRTPAAPGRPVCSAEVLTTTCVDVVHGVLYDWAVTGYISMEKPALTVKEFFDLHLGGRMDPGGPLDKYARLHQGEEIQFDGETDPLPNPFAVAQGRYFAEKPFLRPLLGKCHGDLHSDNILVRVLPSAAISNYYLIDNALYNAEGVLTASPVYLLLHIVARSMDAVRSQWDALIELFIEPQTGPAALVPGWLSGIIAGVDRKSAEWIGPSGLKSEWRVQTLLSMAACALVFAGRDSVPEADKPWFLRLAARALARFSETHPHLRGDQEPTEPEGSRQVSWIGRLCQDYPNVSGALDDPEGNPDLDELRRAALGGLDRTDHYREFVRRIGGPDPDTRYGTRGTEGAPVVGEAYVCPLELCDRRERREPGCAVPNCHLPQDGPVAMRQVFR</sequence>
<reference evidence="2" key="1">
    <citation type="journal article" date="2019" name="Int. J. Syst. Evol. Microbiol.">
        <title>The Global Catalogue of Microorganisms (GCM) 10K type strain sequencing project: providing services to taxonomists for standard genome sequencing and annotation.</title>
        <authorList>
            <consortium name="The Broad Institute Genomics Platform"/>
            <consortium name="The Broad Institute Genome Sequencing Center for Infectious Disease"/>
            <person name="Wu L."/>
            <person name="Ma J."/>
        </authorList>
    </citation>
    <scope>NUCLEOTIDE SEQUENCE [LARGE SCALE GENOMIC DNA]</scope>
    <source>
        <strain evidence="2">JCM 16014</strain>
    </source>
</reference>
<dbReference type="RefSeq" id="WP_344667882.1">
    <property type="nucleotide sequence ID" value="NZ_BAAAQN010000029.1"/>
</dbReference>
<evidence type="ECO:0000313" key="2">
    <source>
        <dbReference type="Proteomes" id="UP001500751"/>
    </source>
</evidence>
<organism evidence="1 2">
    <name type="scientific">Catenulispora yoronensis</name>
    <dbReference type="NCBI Taxonomy" id="450799"/>
    <lineage>
        <taxon>Bacteria</taxon>
        <taxon>Bacillati</taxon>
        <taxon>Actinomycetota</taxon>
        <taxon>Actinomycetes</taxon>
        <taxon>Catenulisporales</taxon>
        <taxon>Catenulisporaceae</taxon>
        <taxon>Catenulispora</taxon>
    </lineage>
</organism>
<evidence type="ECO:0000313" key="1">
    <source>
        <dbReference type="EMBL" id="GAA2040210.1"/>
    </source>
</evidence>
<keyword evidence="2" id="KW-1185">Reference proteome</keyword>
<accession>A0ABP5G6M8</accession>